<dbReference type="Proteomes" id="UP000503441">
    <property type="component" value="Chromosome"/>
</dbReference>
<proteinExistence type="predicted"/>
<accession>A0ABX6JYS5</accession>
<name>A0ABX6JYS5_9MICO</name>
<protein>
    <submittedName>
        <fullName evidence="1">Uncharacterized protein</fullName>
    </submittedName>
</protein>
<reference evidence="1 2" key="1">
    <citation type="submission" date="2020-03" db="EMBL/GenBank/DDBJ databases">
        <title>Leucobacter sp. nov., isolated from beetles.</title>
        <authorList>
            <person name="Hyun D.-W."/>
            <person name="Bae J.-W."/>
        </authorList>
    </citation>
    <scope>NUCLEOTIDE SEQUENCE [LARGE SCALE GENOMIC DNA]</scope>
    <source>
        <strain evidence="1 2">HDW9A</strain>
    </source>
</reference>
<sequence>MGQYCDISVLHESERLGGLHLGDELGIIYASRNGEHTAKIVSGGKTETFSFDLTRQRWPRSTALSHGRWQEVLWQTQVKGTSSAEPYPALWLPLRYSSPQTPRTQRHNAAG</sequence>
<dbReference type="RefSeq" id="WP_166331693.1">
    <property type="nucleotide sequence ID" value="NZ_CP049933.1"/>
</dbReference>
<keyword evidence="2" id="KW-1185">Reference proteome</keyword>
<gene>
    <name evidence="1" type="ORF">G7066_14320</name>
</gene>
<evidence type="ECO:0000313" key="2">
    <source>
        <dbReference type="Proteomes" id="UP000503441"/>
    </source>
</evidence>
<organism evidence="1 2">
    <name type="scientific">Leucobacter coleopterorum</name>
    <dbReference type="NCBI Taxonomy" id="2714933"/>
    <lineage>
        <taxon>Bacteria</taxon>
        <taxon>Bacillati</taxon>
        <taxon>Actinomycetota</taxon>
        <taxon>Actinomycetes</taxon>
        <taxon>Micrococcales</taxon>
        <taxon>Microbacteriaceae</taxon>
        <taxon>Leucobacter</taxon>
    </lineage>
</organism>
<dbReference type="EMBL" id="CP049933">
    <property type="protein sequence ID" value="QIM19451.1"/>
    <property type="molecule type" value="Genomic_DNA"/>
</dbReference>
<evidence type="ECO:0000313" key="1">
    <source>
        <dbReference type="EMBL" id="QIM19451.1"/>
    </source>
</evidence>